<organism evidence="1 2">
    <name type="scientific">Streptomonospora halophila</name>
    <dbReference type="NCBI Taxonomy" id="427369"/>
    <lineage>
        <taxon>Bacteria</taxon>
        <taxon>Bacillati</taxon>
        <taxon>Actinomycetota</taxon>
        <taxon>Actinomycetes</taxon>
        <taxon>Streptosporangiales</taxon>
        <taxon>Nocardiopsidaceae</taxon>
        <taxon>Streptomonospora</taxon>
    </lineage>
</organism>
<name>A0ABP9G5S6_9ACTN</name>
<sequence>MTTANGANCQLCARPSGDNAYTCTRCAETLSAALHEITGDGRTHGLAEDLDIALAKQGTKPERDGARTKASEAPLPIDVRASEAAGVLRNTLATWVRVVHEDQPKPLPADTLPAMASWLLPLCGWLRGRDYGPECIDEITAAVTQARRAVDLRVRRIPIPTPCPTVELDGDTPYPCGGALYALIAPGLPIDGQIRCENDRGHDTTVEQWEWRRKQGRRVLRHLTNRANLAS</sequence>
<gene>
    <name evidence="1" type="ORF">GCM10023224_05210</name>
</gene>
<evidence type="ECO:0000313" key="2">
    <source>
        <dbReference type="Proteomes" id="UP001499993"/>
    </source>
</evidence>
<keyword evidence="2" id="KW-1185">Reference proteome</keyword>
<dbReference type="EMBL" id="BAABIK010000002">
    <property type="protein sequence ID" value="GAA4928844.1"/>
    <property type="molecule type" value="Genomic_DNA"/>
</dbReference>
<reference evidence="2" key="1">
    <citation type="journal article" date="2019" name="Int. J. Syst. Evol. Microbiol.">
        <title>The Global Catalogue of Microorganisms (GCM) 10K type strain sequencing project: providing services to taxonomists for standard genome sequencing and annotation.</title>
        <authorList>
            <consortium name="The Broad Institute Genomics Platform"/>
            <consortium name="The Broad Institute Genome Sequencing Center for Infectious Disease"/>
            <person name="Wu L."/>
            <person name="Ma J."/>
        </authorList>
    </citation>
    <scope>NUCLEOTIDE SEQUENCE [LARGE SCALE GENOMIC DNA]</scope>
    <source>
        <strain evidence="2">JCM 18123</strain>
    </source>
</reference>
<comment type="caution">
    <text evidence="1">The sequence shown here is derived from an EMBL/GenBank/DDBJ whole genome shotgun (WGS) entry which is preliminary data.</text>
</comment>
<dbReference type="RefSeq" id="WP_345555299.1">
    <property type="nucleotide sequence ID" value="NZ_BAABIK010000002.1"/>
</dbReference>
<accession>A0ABP9G5S6</accession>
<dbReference type="Proteomes" id="UP001499993">
    <property type="component" value="Unassembled WGS sequence"/>
</dbReference>
<evidence type="ECO:0000313" key="1">
    <source>
        <dbReference type="EMBL" id="GAA4928844.1"/>
    </source>
</evidence>
<proteinExistence type="predicted"/>
<protein>
    <submittedName>
        <fullName evidence="1">Uncharacterized protein</fullName>
    </submittedName>
</protein>